<dbReference type="SUPFAM" id="SSF51261">
    <property type="entry name" value="Duplicated hybrid motif"/>
    <property type="match status" value="1"/>
</dbReference>
<protein>
    <recommendedName>
        <fullName evidence="1">LysM domain-containing protein</fullName>
    </recommendedName>
</protein>
<dbReference type="InterPro" id="IPR018392">
    <property type="entry name" value="LysM"/>
</dbReference>
<dbReference type="InterPro" id="IPR050570">
    <property type="entry name" value="Cell_wall_metabolism_enzyme"/>
</dbReference>
<comment type="caution">
    <text evidence="2">The sequence shown here is derived from an EMBL/GenBank/DDBJ whole genome shotgun (WGS) entry which is preliminary data.</text>
</comment>
<dbReference type="CDD" id="cd12797">
    <property type="entry name" value="M23_peptidase"/>
    <property type="match status" value="1"/>
</dbReference>
<dbReference type="SUPFAM" id="SSF54106">
    <property type="entry name" value="LysM domain"/>
    <property type="match status" value="1"/>
</dbReference>
<proteinExistence type="predicted"/>
<dbReference type="Gene3D" id="2.70.70.10">
    <property type="entry name" value="Glucose Permease (Domain IIA)"/>
    <property type="match status" value="1"/>
</dbReference>
<feature type="domain" description="LysM" evidence="1">
    <location>
        <begin position="108"/>
        <end position="153"/>
    </location>
</feature>
<dbReference type="InterPro" id="IPR036779">
    <property type="entry name" value="LysM_dom_sf"/>
</dbReference>
<dbReference type="Proteomes" id="UP000228809">
    <property type="component" value="Unassembled WGS sequence"/>
</dbReference>
<dbReference type="EMBL" id="PFBJ01000010">
    <property type="protein sequence ID" value="PIT91123.1"/>
    <property type="molecule type" value="Genomic_DNA"/>
</dbReference>
<dbReference type="Gene3D" id="3.10.350.10">
    <property type="entry name" value="LysM domain"/>
    <property type="match status" value="2"/>
</dbReference>
<evidence type="ECO:0000313" key="2">
    <source>
        <dbReference type="EMBL" id="PIT91123.1"/>
    </source>
</evidence>
<dbReference type="Pfam" id="PF01476">
    <property type="entry name" value="LysM"/>
    <property type="match status" value="2"/>
</dbReference>
<feature type="domain" description="LysM" evidence="1">
    <location>
        <begin position="159"/>
        <end position="203"/>
    </location>
</feature>
<name>A0A2M6WEC8_9BACT</name>
<dbReference type="AlphaFoldDB" id="A0A2M6WEC8"/>
<reference evidence="3" key="1">
    <citation type="submission" date="2017-09" db="EMBL/GenBank/DDBJ databases">
        <title>Depth-based differentiation of microbial function through sediment-hosted aquifers and enrichment of novel symbionts in the deep terrestrial subsurface.</title>
        <authorList>
            <person name="Probst A.J."/>
            <person name="Ladd B."/>
            <person name="Jarett J.K."/>
            <person name="Geller-Mcgrath D.E."/>
            <person name="Sieber C.M.K."/>
            <person name="Emerson J.B."/>
            <person name="Anantharaman K."/>
            <person name="Thomas B.C."/>
            <person name="Malmstrom R."/>
            <person name="Stieglmeier M."/>
            <person name="Klingl A."/>
            <person name="Woyke T."/>
            <person name="Ryan C.M."/>
            <person name="Banfield J.F."/>
        </authorList>
    </citation>
    <scope>NUCLEOTIDE SEQUENCE [LARGE SCALE GENOMIC DNA]</scope>
</reference>
<dbReference type="PANTHER" id="PTHR21666:SF270">
    <property type="entry name" value="MUREIN HYDROLASE ACTIVATOR ENVC"/>
    <property type="match status" value="1"/>
</dbReference>
<dbReference type="PROSITE" id="PS51782">
    <property type="entry name" value="LYSM"/>
    <property type="match status" value="2"/>
</dbReference>
<dbReference type="GO" id="GO:0004222">
    <property type="term" value="F:metalloendopeptidase activity"/>
    <property type="evidence" value="ECO:0007669"/>
    <property type="project" value="TreeGrafter"/>
</dbReference>
<gene>
    <name evidence="2" type="ORF">COU17_02065</name>
</gene>
<organism evidence="2 3">
    <name type="scientific">Candidatus Kaiserbacteria bacterium CG10_big_fil_rev_8_21_14_0_10_49_17</name>
    <dbReference type="NCBI Taxonomy" id="1974609"/>
    <lineage>
        <taxon>Bacteria</taxon>
        <taxon>Candidatus Kaiseribacteriota</taxon>
    </lineage>
</organism>
<sequence length="343" mass="36012">MRIARLRFLLYPALLLMPFTVSAGALTFVSSFFGVGGDKTPSTLAVIPHAYNSQTLPLLEAARNLDPNPAKGGGDISVVGGEALLSETGPSGSLADIEDRPPSTDQISVYVVREGDSLSQIARMFGVSTNTIIWANDDIGRGGVITPGQTLIILPISGVRHTVKKGETLQSIAKKYKGHLEEIMQYNGFTEDTALTVGDVVVIPDGEIAPTPTPVRTSTNVARGTSGPSYIGYYIKPVDGIRTQGIHGYNGIDFGAPVGTPIVASASGQVIIARSGGWNGGYGTYVVIKHDNGTQTLYAHLSSTIAYAGQSVVQGQVIGYVGSTGRSTGPHLHFEVRGAKNPF</sequence>
<dbReference type="Pfam" id="PF01551">
    <property type="entry name" value="Peptidase_M23"/>
    <property type="match status" value="1"/>
</dbReference>
<dbReference type="PANTHER" id="PTHR21666">
    <property type="entry name" value="PEPTIDASE-RELATED"/>
    <property type="match status" value="1"/>
</dbReference>
<dbReference type="SMART" id="SM00257">
    <property type="entry name" value="LysM"/>
    <property type="match status" value="2"/>
</dbReference>
<evidence type="ECO:0000313" key="3">
    <source>
        <dbReference type="Proteomes" id="UP000228809"/>
    </source>
</evidence>
<accession>A0A2M6WEC8</accession>
<dbReference type="CDD" id="cd00118">
    <property type="entry name" value="LysM"/>
    <property type="match status" value="2"/>
</dbReference>
<evidence type="ECO:0000259" key="1">
    <source>
        <dbReference type="PROSITE" id="PS51782"/>
    </source>
</evidence>
<dbReference type="InterPro" id="IPR011055">
    <property type="entry name" value="Dup_hybrid_motif"/>
</dbReference>
<dbReference type="InterPro" id="IPR016047">
    <property type="entry name" value="M23ase_b-sheet_dom"/>
</dbReference>